<dbReference type="EMBL" id="LN906597">
    <property type="protein sequence ID" value="CUT18192.1"/>
    <property type="molecule type" value="Genomic_DNA"/>
</dbReference>
<reference evidence="3" key="1">
    <citation type="submission" date="2015-11" db="EMBL/GenBank/DDBJ databases">
        <authorList>
            <person name="Seth-Smith H.M.B."/>
        </authorList>
    </citation>
    <scope>NUCLEOTIDE SEQUENCE [LARGE SCALE GENOMIC DNA]</scope>
    <source>
        <strain evidence="3">2013Ark11</strain>
    </source>
</reference>
<dbReference type="RefSeq" id="WP_092490630.1">
    <property type="nucleotide sequence ID" value="NZ_LN906597.1"/>
</dbReference>
<keyword evidence="3" id="KW-1185">Reference proteome</keyword>
<organism evidence="2 3">
    <name type="scientific">Candidatus Ichthyocystis hellenicum</name>
    <dbReference type="NCBI Taxonomy" id="1561003"/>
    <lineage>
        <taxon>Bacteria</taxon>
        <taxon>Pseudomonadati</taxon>
        <taxon>Pseudomonadota</taxon>
        <taxon>Betaproteobacteria</taxon>
        <taxon>Burkholderiales</taxon>
        <taxon>Candidatus Ichthyocystis</taxon>
    </lineage>
</organism>
<gene>
    <name evidence="2" type="ORF">Ark11_1391</name>
</gene>
<dbReference type="STRING" id="1561003.Ark11_1391"/>
<accession>A0A0S4M4P3</accession>
<name>A0A0S4M4P3_9BURK</name>
<protein>
    <submittedName>
        <fullName evidence="2">Uncharacterized protein</fullName>
    </submittedName>
</protein>
<evidence type="ECO:0000313" key="2">
    <source>
        <dbReference type="EMBL" id="CUT18192.1"/>
    </source>
</evidence>
<sequence length="223" mass="23994">MGPIDSNGSVHGVFPSEVSKSQEDSGKSTQRLSSGSSDSTARAGRSVPRCGITIINKMRGNAGSNFSTGGAFPSEVSKSQEDSGESTQRLSSGSSDSSARADRSVPRCGITVINTVRGNADSNFSPRIESVSSDYVDIVEGIDDEEKYFVRNDTTRRAIRSKRLGYRGLKIIMVGAPDYDGSSRLEGGILRRPEDKFLKAEIKSRVRFMEGANDKSISDHENG</sequence>
<evidence type="ECO:0000256" key="1">
    <source>
        <dbReference type="SAM" id="MobiDB-lite"/>
    </source>
</evidence>
<feature type="region of interest" description="Disordered" evidence="1">
    <location>
        <begin position="1"/>
        <end position="104"/>
    </location>
</feature>
<feature type="compositionally biased region" description="Polar residues" evidence="1">
    <location>
        <begin position="27"/>
        <end position="40"/>
    </location>
</feature>
<dbReference type="AlphaFoldDB" id="A0A0S4M4P3"/>
<dbReference type="Proteomes" id="UP000198651">
    <property type="component" value="Chromosome I"/>
</dbReference>
<evidence type="ECO:0000313" key="3">
    <source>
        <dbReference type="Proteomes" id="UP000198651"/>
    </source>
</evidence>
<proteinExistence type="predicted"/>